<proteinExistence type="predicted"/>
<reference evidence="3" key="2">
    <citation type="submission" date="2018-08" db="UniProtKB">
        <authorList>
            <consortium name="EnsemblPlants"/>
        </authorList>
    </citation>
    <scope>IDENTIFICATION</scope>
    <source>
        <strain evidence="3">Yugu1</strain>
    </source>
</reference>
<accession>K3Z005</accession>
<dbReference type="EMBL" id="AGNK02000022">
    <property type="status" value="NOT_ANNOTATED_CDS"/>
    <property type="molecule type" value="Genomic_DNA"/>
</dbReference>
<dbReference type="InParanoid" id="K3Z005"/>
<dbReference type="HOGENOM" id="CLU_012006_0_2_1"/>
<dbReference type="Gramene" id="KQL27860">
    <property type="protein sequence ID" value="KQL27860"/>
    <property type="gene ID" value="SETIT_019866mg"/>
</dbReference>
<sequence length="300" mass="34619">MDHRAWMYGIRRHSHTFMSEVSKFVDVAKKHAGICKTKQIRCTYFDCSNNIVREDTDVIKRHLIKRGFVDGYTIWSYHGEVGGTFNNTDIDTNCDEVGRDDANENDHVTTDDDYDHGDQNDDQTDAHAEPQVDEECDVDMEDMLHHIKPEVLLGVAKGLENFETLKKVAKDHNSFNDLLTLLGNSLLKPNFVPKNRYEAKKIINPLKMLGYKDDPWVLAERVGQVFYITDPTNAKKYIAVSGKQRILGVEGVVDIEDYNQYKEFDLFKDHERRIKCVEASIDKSIKPWLRTDYEGRIVKG</sequence>
<dbReference type="AlphaFoldDB" id="K3Z005"/>
<dbReference type="Proteomes" id="UP000004995">
    <property type="component" value="Unassembled WGS sequence"/>
</dbReference>
<feature type="compositionally biased region" description="Basic and acidic residues" evidence="1">
    <location>
        <begin position="96"/>
        <end position="130"/>
    </location>
</feature>
<evidence type="ECO:0000256" key="1">
    <source>
        <dbReference type="SAM" id="MobiDB-lite"/>
    </source>
</evidence>
<dbReference type="Pfam" id="PF13963">
    <property type="entry name" value="Transpos_assoc"/>
    <property type="match status" value="1"/>
</dbReference>
<dbReference type="EnsemblPlants" id="KQL27860">
    <property type="protein sequence ID" value="KQL27860"/>
    <property type="gene ID" value="SETIT_019866mg"/>
</dbReference>
<feature type="domain" description="Transposase-associated" evidence="2">
    <location>
        <begin position="4"/>
        <end position="80"/>
    </location>
</feature>
<name>K3Z005_SETIT</name>
<organism evidence="3 4">
    <name type="scientific">Setaria italica</name>
    <name type="common">Foxtail millet</name>
    <name type="synonym">Panicum italicum</name>
    <dbReference type="NCBI Taxonomy" id="4555"/>
    <lineage>
        <taxon>Eukaryota</taxon>
        <taxon>Viridiplantae</taxon>
        <taxon>Streptophyta</taxon>
        <taxon>Embryophyta</taxon>
        <taxon>Tracheophyta</taxon>
        <taxon>Spermatophyta</taxon>
        <taxon>Magnoliopsida</taxon>
        <taxon>Liliopsida</taxon>
        <taxon>Poales</taxon>
        <taxon>Poaceae</taxon>
        <taxon>PACMAD clade</taxon>
        <taxon>Panicoideae</taxon>
        <taxon>Panicodae</taxon>
        <taxon>Paniceae</taxon>
        <taxon>Cenchrinae</taxon>
        <taxon>Setaria</taxon>
    </lineage>
</organism>
<dbReference type="InterPro" id="IPR029480">
    <property type="entry name" value="Transpos_assoc"/>
</dbReference>
<feature type="region of interest" description="Disordered" evidence="1">
    <location>
        <begin position="95"/>
        <end position="131"/>
    </location>
</feature>
<reference evidence="4" key="1">
    <citation type="journal article" date="2012" name="Nat. Biotechnol.">
        <title>Reference genome sequence of the model plant Setaria.</title>
        <authorList>
            <person name="Bennetzen J.L."/>
            <person name="Schmutz J."/>
            <person name="Wang H."/>
            <person name="Percifield R."/>
            <person name="Hawkins J."/>
            <person name="Pontaroli A.C."/>
            <person name="Estep M."/>
            <person name="Feng L."/>
            <person name="Vaughn J.N."/>
            <person name="Grimwood J."/>
            <person name="Jenkins J."/>
            <person name="Barry K."/>
            <person name="Lindquist E."/>
            <person name="Hellsten U."/>
            <person name="Deshpande S."/>
            <person name="Wang X."/>
            <person name="Wu X."/>
            <person name="Mitros T."/>
            <person name="Triplett J."/>
            <person name="Yang X."/>
            <person name="Ye C.Y."/>
            <person name="Mauro-Herrera M."/>
            <person name="Wang L."/>
            <person name="Li P."/>
            <person name="Sharma M."/>
            <person name="Sharma R."/>
            <person name="Ronald P.C."/>
            <person name="Panaud O."/>
            <person name="Kellogg E.A."/>
            <person name="Brutnell T.P."/>
            <person name="Doust A.N."/>
            <person name="Tuskan G.A."/>
            <person name="Rokhsar D."/>
            <person name="Devos K.M."/>
        </authorList>
    </citation>
    <scope>NUCLEOTIDE SEQUENCE [LARGE SCALE GENOMIC DNA]</scope>
    <source>
        <strain evidence="4">cv. Yugu1</strain>
    </source>
</reference>
<evidence type="ECO:0000313" key="3">
    <source>
        <dbReference type="EnsemblPlants" id="KQL27860"/>
    </source>
</evidence>
<protein>
    <recommendedName>
        <fullName evidence="2">Transposase-associated domain-containing protein</fullName>
    </recommendedName>
</protein>
<evidence type="ECO:0000259" key="2">
    <source>
        <dbReference type="Pfam" id="PF13963"/>
    </source>
</evidence>
<evidence type="ECO:0000313" key="4">
    <source>
        <dbReference type="Proteomes" id="UP000004995"/>
    </source>
</evidence>
<keyword evidence="4" id="KW-1185">Reference proteome</keyword>